<name>A3HV83_9BACT</name>
<dbReference type="AlphaFoldDB" id="A3HV83"/>
<dbReference type="STRING" id="388413.ALPR1_02400"/>
<dbReference type="Pfam" id="PF13489">
    <property type="entry name" value="Methyltransf_23"/>
    <property type="match status" value="1"/>
</dbReference>
<organism evidence="2 3">
    <name type="scientific">Algoriphagus machipongonensis</name>
    <dbReference type="NCBI Taxonomy" id="388413"/>
    <lineage>
        <taxon>Bacteria</taxon>
        <taxon>Pseudomonadati</taxon>
        <taxon>Bacteroidota</taxon>
        <taxon>Cytophagia</taxon>
        <taxon>Cytophagales</taxon>
        <taxon>Cyclobacteriaceae</taxon>
        <taxon>Algoriphagus</taxon>
    </lineage>
</organism>
<keyword evidence="2" id="KW-0489">Methyltransferase</keyword>
<keyword evidence="1" id="KW-0812">Transmembrane</keyword>
<comment type="caution">
    <text evidence="2">The sequence shown here is derived from an EMBL/GenBank/DDBJ whole genome shotgun (WGS) entry which is preliminary data.</text>
</comment>
<dbReference type="InterPro" id="IPR029063">
    <property type="entry name" value="SAM-dependent_MTases_sf"/>
</dbReference>
<feature type="transmembrane region" description="Helical" evidence="1">
    <location>
        <begin position="259"/>
        <end position="277"/>
    </location>
</feature>
<dbReference type="EMBL" id="AAXU02000001">
    <property type="protein sequence ID" value="EAZ82055.1"/>
    <property type="molecule type" value="Genomic_DNA"/>
</dbReference>
<dbReference type="HOGENOM" id="CLU_068669_0_1_10"/>
<proteinExistence type="predicted"/>
<keyword evidence="2" id="KW-0808">Transferase</keyword>
<evidence type="ECO:0000313" key="3">
    <source>
        <dbReference type="Proteomes" id="UP000003919"/>
    </source>
</evidence>
<keyword evidence="1" id="KW-0472">Membrane</keyword>
<keyword evidence="3" id="KW-1185">Reference proteome</keyword>
<dbReference type="PANTHER" id="PTHR43861">
    <property type="entry name" value="TRANS-ACONITATE 2-METHYLTRANSFERASE-RELATED"/>
    <property type="match status" value="1"/>
</dbReference>
<dbReference type="Gene3D" id="3.40.50.150">
    <property type="entry name" value="Vaccinia Virus protein VP39"/>
    <property type="match status" value="1"/>
</dbReference>
<dbReference type="RefSeq" id="WP_008198128.1">
    <property type="nucleotide sequence ID" value="NZ_CM001023.1"/>
</dbReference>
<sequence>MRQIICPVCHTKPSQDKEELSIINCPQCQVKWTFFWKELDADALYEDEVYEVVDNRESIFEKIIFREAGKVLKKAKGIQPDLKSLLDFGSGKGQFMHAAKSLGFSTFGIETAENRAAFAREKYQLQVKNEFYESGKIESGEFDLISLNHVLEHLPDPMGLLKELLDQNLASSGLAYIEVPRSDSWQAKLAGGKWLHWDIPKHLTHWNEETLIKEMERIGYRQVGARKFSIHLGVLGMLQALLSKVGFKGHLILKLKRKKTIGLMAAILLFMPLAWILEGLSTLSSKSGILGLYFQKK</sequence>
<protein>
    <submittedName>
        <fullName evidence="2">Methyltransferase</fullName>
    </submittedName>
</protein>
<evidence type="ECO:0000256" key="1">
    <source>
        <dbReference type="SAM" id="Phobius"/>
    </source>
</evidence>
<dbReference type="GO" id="GO:0008168">
    <property type="term" value="F:methyltransferase activity"/>
    <property type="evidence" value="ECO:0007669"/>
    <property type="project" value="UniProtKB-KW"/>
</dbReference>
<dbReference type="Proteomes" id="UP000003919">
    <property type="component" value="Unassembled WGS sequence"/>
</dbReference>
<evidence type="ECO:0000313" key="2">
    <source>
        <dbReference type="EMBL" id="EAZ82055.1"/>
    </source>
</evidence>
<reference evidence="2 3" key="1">
    <citation type="journal article" date="2011" name="J. Bacteriol.">
        <title>Complete genome sequence of Algoriphagus sp. PR1, bacterial prey of a colony-forming choanoflagellate.</title>
        <authorList>
            <person name="Alegado R.A."/>
            <person name="Ferriera S."/>
            <person name="Nusbaum C."/>
            <person name="Young S.K."/>
            <person name="Zeng Q."/>
            <person name="Imamovic A."/>
            <person name="Fairclough S.R."/>
            <person name="King N."/>
        </authorList>
    </citation>
    <scope>NUCLEOTIDE SEQUENCE [LARGE SCALE GENOMIC DNA]</scope>
    <source>
        <strain evidence="2 3">PR1</strain>
    </source>
</reference>
<dbReference type="OrthoDB" id="2370471at2"/>
<dbReference type="eggNOG" id="COG2227">
    <property type="taxonomic scope" value="Bacteria"/>
</dbReference>
<gene>
    <name evidence="2" type="ORF">ALPR1_02400</name>
</gene>
<dbReference type="SUPFAM" id="SSF53335">
    <property type="entry name" value="S-adenosyl-L-methionine-dependent methyltransferases"/>
    <property type="match status" value="1"/>
</dbReference>
<accession>A3HV83</accession>
<dbReference type="GO" id="GO:0032259">
    <property type="term" value="P:methylation"/>
    <property type="evidence" value="ECO:0007669"/>
    <property type="project" value="UniProtKB-KW"/>
</dbReference>
<keyword evidence="1" id="KW-1133">Transmembrane helix</keyword>